<dbReference type="OrthoDB" id="9769481at2"/>
<evidence type="ECO:0000313" key="2">
    <source>
        <dbReference type="Proteomes" id="UP000004259"/>
    </source>
</evidence>
<dbReference type="AlphaFoldDB" id="E9SDH2"/>
<dbReference type="InterPro" id="IPR024499">
    <property type="entry name" value="Mbeg1-like"/>
</dbReference>
<comment type="caution">
    <text evidence="1">The sequence shown here is derived from an EMBL/GenBank/DDBJ whole genome shotgun (WGS) entry which is preliminary data.</text>
</comment>
<dbReference type="STRING" id="246199.CUS_7168"/>
<dbReference type="eggNOG" id="COG1073">
    <property type="taxonomic scope" value="Bacteria"/>
</dbReference>
<accession>E9SDH2</accession>
<sequence>MANILDYLDWRGDIPFSVSSFNEVDALILAELSYLPAEEILPADISKTVTISELCERFVPDIIPIEDRIVSFDDDVKLLHKLAESHRFDGMRLMGYVNRIDPDEDLQFAAMTCIFDNFTYVAFRGTDSTLAGWKEDMNISFMKETASQSMAVRYVDENFADTDTVLVFGGHSKGGNLSAYAAAFCKEEIRQRVRAIFAFDSPGFNEEVAASHEYLAITEKMISIIPQSSLVGQLLSGSSEPRIVKSSAGGIMQHFAYSWQVRRSCFDYAEELSKLGVFVNKTMTGWISSLDEHDRQSFVDAVFTVLESAQSETFNELGSNKRKSFASIIKALTKLSPEQQSAAKKALSQLATYGKKALLSGFGDDKEPLRLTSSSK</sequence>
<dbReference type="Proteomes" id="UP000004259">
    <property type="component" value="Unassembled WGS sequence"/>
</dbReference>
<keyword evidence="2" id="KW-1185">Reference proteome</keyword>
<dbReference type="Pfam" id="PF11187">
    <property type="entry name" value="Mbeg1-like"/>
    <property type="match status" value="1"/>
</dbReference>
<protein>
    <recommendedName>
        <fullName evidence="3">DUF2974 domain-containing protein</fullName>
    </recommendedName>
</protein>
<dbReference type="EMBL" id="ADKM02000091">
    <property type="protein sequence ID" value="EGC02603.1"/>
    <property type="molecule type" value="Genomic_DNA"/>
</dbReference>
<dbReference type="SUPFAM" id="SSF53474">
    <property type="entry name" value="alpha/beta-Hydrolases"/>
    <property type="match status" value="1"/>
</dbReference>
<gene>
    <name evidence="1" type="ORF">CUS_7168</name>
</gene>
<name>E9SDH2_RUMAL</name>
<organism evidence="1 2">
    <name type="scientific">Ruminococcus albus 8</name>
    <dbReference type="NCBI Taxonomy" id="246199"/>
    <lineage>
        <taxon>Bacteria</taxon>
        <taxon>Bacillati</taxon>
        <taxon>Bacillota</taxon>
        <taxon>Clostridia</taxon>
        <taxon>Eubacteriales</taxon>
        <taxon>Oscillospiraceae</taxon>
        <taxon>Ruminococcus</taxon>
    </lineage>
</organism>
<evidence type="ECO:0008006" key="3">
    <source>
        <dbReference type="Google" id="ProtNLM"/>
    </source>
</evidence>
<dbReference type="RefSeq" id="WP_002850536.1">
    <property type="nucleotide sequence ID" value="NZ_ADKM02000091.1"/>
</dbReference>
<dbReference type="Gene3D" id="3.40.50.1820">
    <property type="entry name" value="alpha/beta hydrolase"/>
    <property type="match status" value="1"/>
</dbReference>
<dbReference type="InterPro" id="IPR029058">
    <property type="entry name" value="AB_hydrolase_fold"/>
</dbReference>
<evidence type="ECO:0000313" key="1">
    <source>
        <dbReference type="EMBL" id="EGC02603.1"/>
    </source>
</evidence>
<proteinExistence type="predicted"/>
<reference evidence="1 2" key="1">
    <citation type="submission" date="2011-02" db="EMBL/GenBank/DDBJ databases">
        <authorList>
            <person name="Nelson K.E."/>
            <person name="Sutton G."/>
            <person name="Torralba M."/>
            <person name="Durkin S."/>
            <person name="Harkins D."/>
            <person name="Montgomery R."/>
            <person name="Ziemer C."/>
            <person name="Klaassens E."/>
            <person name="Ocuiv P."/>
            <person name="Morrison M."/>
        </authorList>
    </citation>
    <scope>NUCLEOTIDE SEQUENCE [LARGE SCALE GENOMIC DNA]</scope>
    <source>
        <strain evidence="1 2">8</strain>
    </source>
</reference>